<evidence type="ECO:0000313" key="2">
    <source>
        <dbReference type="Proteomes" id="UP000027466"/>
    </source>
</evidence>
<proteinExistence type="predicted"/>
<protein>
    <submittedName>
        <fullName evidence="1">Fis family transcriptional regulator</fullName>
    </submittedName>
</protein>
<dbReference type="EMBL" id="JFHC01000069">
    <property type="protein sequence ID" value="KDR38983.1"/>
    <property type="molecule type" value="Genomic_DNA"/>
</dbReference>
<name>A0A069PE54_9BURK</name>
<dbReference type="AlphaFoldDB" id="A0A069PE54"/>
<comment type="caution">
    <text evidence="1">The sequence shown here is derived from an EMBL/GenBank/DDBJ whole genome shotgun (WGS) entry which is preliminary data.</text>
</comment>
<dbReference type="Proteomes" id="UP000027466">
    <property type="component" value="Unassembled WGS sequence"/>
</dbReference>
<keyword evidence="2" id="KW-1185">Reference proteome</keyword>
<sequence>MPRRDADAMSLQFRIALENVRQRRSGRREATCLAQVVLLTSFLTEKGHGEIDLSNIRAVENDVLAILDHGEATGEWEFPQAMLDPLTAIVNEHDRQLREVRLAAIAAATERLDRLLASLPQKLAASRGSAA</sequence>
<organism evidence="1 2">
    <name type="scientific">Caballeronia glathei</name>
    <dbReference type="NCBI Taxonomy" id="60547"/>
    <lineage>
        <taxon>Bacteria</taxon>
        <taxon>Pseudomonadati</taxon>
        <taxon>Pseudomonadota</taxon>
        <taxon>Betaproteobacteria</taxon>
        <taxon>Burkholderiales</taxon>
        <taxon>Burkholderiaceae</taxon>
        <taxon>Caballeronia</taxon>
    </lineage>
</organism>
<reference evidence="1 2" key="1">
    <citation type="submission" date="2014-03" db="EMBL/GenBank/DDBJ databases">
        <title>Draft Genome Sequences of Four Burkholderia Strains.</title>
        <authorList>
            <person name="Liu X.Y."/>
            <person name="Li C.X."/>
            <person name="Xu J.H."/>
        </authorList>
    </citation>
    <scope>NUCLEOTIDE SEQUENCE [LARGE SCALE GENOMIC DNA]</scope>
    <source>
        <strain evidence="1 2">DSM 50014</strain>
    </source>
</reference>
<accession>A0A069PE54</accession>
<gene>
    <name evidence="1" type="ORF">BG61_35260</name>
</gene>
<evidence type="ECO:0000313" key="1">
    <source>
        <dbReference type="EMBL" id="KDR38983.1"/>
    </source>
</evidence>